<comment type="similarity">
    <text evidence="2">Belongs to the TsaE family.</text>
</comment>
<keyword evidence="8" id="KW-0067">ATP-binding</keyword>
<evidence type="ECO:0000313" key="11">
    <source>
        <dbReference type="EMBL" id="PTE22652.1"/>
    </source>
</evidence>
<sequence>MPTDVPLSLSLASEEETARLGAVLATLLRPGDTVLLEGPIGAGKTHLARALIQTRLGHAEDVPSPTFTLVQTYETPETEIWHADLYRLTHPDEALELGLEAAFDTAICLVEWPDRLGAQAPQDALRLTLRAEGEGRQAVLTGGREGLRAEIEREFDART</sequence>
<dbReference type="GO" id="GO:0016740">
    <property type="term" value="F:transferase activity"/>
    <property type="evidence" value="ECO:0007669"/>
    <property type="project" value="UniProtKB-KW"/>
</dbReference>
<organism evidence="11 12">
    <name type="scientific">Cereibacter changlensis JA139</name>
    <dbReference type="NCBI Taxonomy" id="1188249"/>
    <lineage>
        <taxon>Bacteria</taxon>
        <taxon>Pseudomonadati</taxon>
        <taxon>Pseudomonadota</taxon>
        <taxon>Alphaproteobacteria</taxon>
        <taxon>Rhodobacterales</taxon>
        <taxon>Paracoccaceae</taxon>
        <taxon>Cereibacter</taxon>
    </lineage>
</organism>
<dbReference type="Pfam" id="PF02367">
    <property type="entry name" value="TsaE"/>
    <property type="match status" value="1"/>
</dbReference>
<evidence type="ECO:0000256" key="7">
    <source>
        <dbReference type="ARBA" id="ARBA00022741"/>
    </source>
</evidence>
<evidence type="ECO:0000256" key="2">
    <source>
        <dbReference type="ARBA" id="ARBA00007599"/>
    </source>
</evidence>
<gene>
    <name evidence="11" type="ORF">C5F48_05835</name>
</gene>
<dbReference type="PANTHER" id="PTHR33540:SF2">
    <property type="entry name" value="TRNA THREONYLCARBAMOYLADENOSINE BIOSYNTHESIS PROTEIN TSAE"/>
    <property type="match status" value="1"/>
</dbReference>
<dbReference type="GO" id="GO:0046872">
    <property type="term" value="F:metal ion binding"/>
    <property type="evidence" value="ECO:0007669"/>
    <property type="project" value="UniProtKB-KW"/>
</dbReference>
<keyword evidence="7" id="KW-0547">Nucleotide-binding</keyword>
<dbReference type="GO" id="GO:0005737">
    <property type="term" value="C:cytoplasm"/>
    <property type="evidence" value="ECO:0007669"/>
    <property type="project" value="UniProtKB-SubCell"/>
</dbReference>
<reference evidence="11 12" key="1">
    <citation type="submission" date="2018-03" db="EMBL/GenBank/DDBJ databases">
        <title>Cereibacter changlensis.</title>
        <authorList>
            <person name="Meyer T.E."/>
            <person name="Miller S."/>
            <person name="Lodha T."/>
            <person name="Gandham S."/>
            <person name="Chintalapati S."/>
            <person name="Chintalapati V.R."/>
        </authorList>
    </citation>
    <scope>NUCLEOTIDE SEQUENCE [LARGE SCALE GENOMIC DNA]</scope>
    <source>
        <strain evidence="11 12">JA139</strain>
    </source>
</reference>
<dbReference type="AlphaFoldDB" id="A0A2T4JXK2"/>
<dbReference type="InterPro" id="IPR003442">
    <property type="entry name" value="T6A_TsaE"/>
</dbReference>
<evidence type="ECO:0000256" key="1">
    <source>
        <dbReference type="ARBA" id="ARBA00004496"/>
    </source>
</evidence>
<dbReference type="SUPFAM" id="SSF52540">
    <property type="entry name" value="P-loop containing nucleoside triphosphate hydrolases"/>
    <property type="match status" value="1"/>
</dbReference>
<keyword evidence="11" id="KW-0808">Transferase</keyword>
<evidence type="ECO:0000256" key="10">
    <source>
        <dbReference type="ARBA" id="ARBA00032441"/>
    </source>
</evidence>
<evidence type="ECO:0000256" key="3">
    <source>
        <dbReference type="ARBA" id="ARBA00019010"/>
    </source>
</evidence>
<name>A0A2T4JXK2_9RHOB</name>
<comment type="subcellular location">
    <subcellularLocation>
        <location evidence="1">Cytoplasm</location>
    </subcellularLocation>
</comment>
<dbReference type="GO" id="GO:0005524">
    <property type="term" value="F:ATP binding"/>
    <property type="evidence" value="ECO:0007669"/>
    <property type="project" value="UniProtKB-KW"/>
</dbReference>
<dbReference type="Proteomes" id="UP000241010">
    <property type="component" value="Unassembled WGS sequence"/>
</dbReference>
<evidence type="ECO:0000256" key="6">
    <source>
        <dbReference type="ARBA" id="ARBA00022723"/>
    </source>
</evidence>
<keyword evidence="4" id="KW-0963">Cytoplasm</keyword>
<dbReference type="OrthoDB" id="9800307at2"/>
<accession>A0A2T4JXK2</accession>
<evidence type="ECO:0000256" key="5">
    <source>
        <dbReference type="ARBA" id="ARBA00022694"/>
    </source>
</evidence>
<evidence type="ECO:0000256" key="4">
    <source>
        <dbReference type="ARBA" id="ARBA00022490"/>
    </source>
</evidence>
<keyword evidence="9" id="KW-0460">Magnesium</keyword>
<dbReference type="InterPro" id="IPR027417">
    <property type="entry name" value="P-loop_NTPase"/>
</dbReference>
<keyword evidence="5" id="KW-0819">tRNA processing</keyword>
<keyword evidence="12" id="KW-1185">Reference proteome</keyword>
<dbReference type="GO" id="GO:0002949">
    <property type="term" value="P:tRNA threonylcarbamoyladenosine modification"/>
    <property type="evidence" value="ECO:0007669"/>
    <property type="project" value="InterPro"/>
</dbReference>
<dbReference type="NCBIfam" id="TIGR00150">
    <property type="entry name" value="T6A_YjeE"/>
    <property type="match status" value="1"/>
</dbReference>
<protein>
    <recommendedName>
        <fullName evidence="3">tRNA threonylcarbamoyladenosine biosynthesis protein TsaE</fullName>
    </recommendedName>
    <alternativeName>
        <fullName evidence="10">t(6)A37 threonylcarbamoyladenosine biosynthesis protein TsaE</fullName>
    </alternativeName>
</protein>
<evidence type="ECO:0000256" key="9">
    <source>
        <dbReference type="ARBA" id="ARBA00022842"/>
    </source>
</evidence>
<dbReference type="Gene3D" id="3.40.50.300">
    <property type="entry name" value="P-loop containing nucleotide triphosphate hydrolases"/>
    <property type="match status" value="1"/>
</dbReference>
<evidence type="ECO:0000256" key="8">
    <source>
        <dbReference type="ARBA" id="ARBA00022840"/>
    </source>
</evidence>
<dbReference type="EMBL" id="PZKG01000017">
    <property type="protein sequence ID" value="PTE22652.1"/>
    <property type="molecule type" value="Genomic_DNA"/>
</dbReference>
<proteinExistence type="inferred from homology"/>
<comment type="caution">
    <text evidence="11">The sequence shown here is derived from an EMBL/GenBank/DDBJ whole genome shotgun (WGS) entry which is preliminary data.</text>
</comment>
<dbReference type="PANTHER" id="PTHR33540">
    <property type="entry name" value="TRNA THREONYLCARBAMOYLADENOSINE BIOSYNTHESIS PROTEIN TSAE"/>
    <property type="match status" value="1"/>
</dbReference>
<keyword evidence="6" id="KW-0479">Metal-binding</keyword>
<dbReference type="RefSeq" id="WP_107662973.1">
    <property type="nucleotide sequence ID" value="NZ_PZKG01000017.1"/>
</dbReference>
<evidence type="ECO:0000313" key="12">
    <source>
        <dbReference type="Proteomes" id="UP000241010"/>
    </source>
</evidence>